<gene>
    <name evidence="2" type="ORF">CSAL01_04766</name>
</gene>
<reference evidence="2 3" key="1">
    <citation type="submission" date="2014-02" db="EMBL/GenBank/DDBJ databases">
        <title>The genome sequence of Colletotrichum salicis CBS 607.94.</title>
        <authorList>
            <person name="Baroncelli R."/>
            <person name="Thon M.R."/>
        </authorList>
    </citation>
    <scope>NUCLEOTIDE SEQUENCE [LARGE SCALE GENOMIC DNA]</scope>
    <source>
        <strain evidence="2 3">CBS 607.94</strain>
    </source>
</reference>
<evidence type="ECO:0000256" key="1">
    <source>
        <dbReference type="SAM" id="MobiDB-lite"/>
    </source>
</evidence>
<organism evidence="2 3">
    <name type="scientific">Colletotrichum salicis</name>
    <dbReference type="NCBI Taxonomy" id="1209931"/>
    <lineage>
        <taxon>Eukaryota</taxon>
        <taxon>Fungi</taxon>
        <taxon>Dikarya</taxon>
        <taxon>Ascomycota</taxon>
        <taxon>Pezizomycotina</taxon>
        <taxon>Sordariomycetes</taxon>
        <taxon>Hypocreomycetidae</taxon>
        <taxon>Glomerellales</taxon>
        <taxon>Glomerellaceae</taxon>
        <taxon>Colletotrichum</taxon>
        <taxon>Colletotrichum acutatum species complex</taxon>
    </lineage>
</organism>
<dbReference type="OrthoDB" id="4846705at2759"/>
<feature type="compositionally biased region" description="Basic and acidic residues" evidence="1">
    <location>
        <begin position="20"/>
        <end position="31"/>
    </location>
</feature>
<sequence>MGRVKAEQPPGNHIPANGRDQQHRGGRERGRGGGQQGRMHRTLALWSARDDYALRRRSPSPRRRFPAPQALGLPLRPPRQPPEDRVLADIAVKWPDATVAVLYDKTQEARDNVYRRLEGQGKVRINKAVGPENRKYPFEHTYEQIHSFDTERARAQEDRAQQGPTATAAPAIARRPMSPVPAAGSYIVGE</sequence>
<feature type="region of interest" description="Disordered" evidence="1">
    <location>
        <begin position="1"/>
        <end position="82"/>
    </location>
</feature>
<keyword evidence="3" id="KW-1185">Reference proteome</keyword>
<protein>
    <submittedName>
        <fullName evidence="2">Uncharacterized protein</fullName>
    </submittedName>
</protein>
<evidence type="ECO:0000313" key="3">
    <source>
        <dbReference type="Proteomes" id="UP000070121"/>
    </source>
</evidence>
<feature type="region of interest" description="Disordered" evidence="1">
    <location>
        <begin position="153"/>
        <end position="190"/>
    </location>
</feature>
<name>A0A135RU34_9PEZI</name>
<dbReference type="EMBL" id="JFFI01002674">
    <property type="protein sequence ID" value="KXH27203.1"/>
    <property type="molecule type" value="Genomic_DNA"/>
</dbReference>
<accession>A0A135RU34</accession>
<feature type="compositionally biased region" description="Basic residues" evidence="1">
    <location>
        <begin position="55"/>
        <end position="65"/>
    </location>
</feature>
<evidence type="ECO:0000313" key="2">
    <source>
        <dbReference type="EMBL" id="KXH27203.1"/>
    </source>
</evidence>
<dbReference type="Proteomes" id="UP000070121">
    <property type="component" value="Unassembled WGS sequence"/>
</dbReference>
<comment type="caution">
    <text evidence="2">The sequence shown here is derived from an EMBL/GenBank/DDBJ whole genome shotgun (WGS) entry which is preliminary data.</text>
</comment>
<proteinExistence type="predicted"/>
<dbReference type="AlphaFoldDB" id="A0A135RU34"/>
<feature type="compositionally biased region" description="Low complexity" evidence="1">
    <location>
        <begin position="161"/>
        <end position="176"/>
    </location>
</feature>